<evidence type="ECO:0000256" key="7">
    <source>
        <dbReference type="SAM" id="Coils"/>
    </source>
</evidence>
<dbReference type="GO" id="GO:0005635">
    <property type="term" value="C:nuclear envelope"/>
    <property type="evidence" value="ECO:0007669"/>
    <property type="project" value="TreeGrafter"/>
</dbReference>
<dbReference type="GO" id="GO:0051315">
    <property type="term" value="P:attachment of mitotic spindle microtubules to kinetochore"/>
    <property type="evidence" value="ECO:0007669"/>
    <property type="project" value="TreeGrafter"/>
</dbReference>
<dbReference type="PANTHER" id="PTHR23168">
    <property type="entry name" value="MITOTIC SPINDLE ASSEMBLY CHECKPOINT PROTEIN MAD1 MITOTIC ARREST DEFICIENT-LIKE PROTEIN 1"/>
    <property type="match status" value="1"/>
</dbReference>
<keyword evidence="6" id="KW-0131">Cell cycle</keyword>
<dbReference type="SUPFAM" id="SSF75704">
    <property type="entry name" value="Mitotic arrest deficient-like 1, Mad1"/>
    <property type="match status" value="1"/>
</dbReference>
<dbReference type="OrthoDB" id="331602at2759"/>
<comment type="subcellular location">
    <subcellularLocation>
        <location evidence="1">Nucleus</location>
    </subcellularLocation>
</comment>
<dbReference type="InterPro" id="IPR008672">
    <property type="entry name" value="Mad1"/>
</dbReference>
<dbReference type="Proteomes" id="UP000239649">
    <property type="component" value="Unassembled WGS sequence"/>
</dbReference>
<evidence type="ECO:0000313" key="10">
    <source>
        <dbReference type="Proteomes" id="UP000239649"/>
    </source>
</evidence>
<feature type="coiled-coil region" evidence="7">
    <location>
        <begin position="64"/>
        <end position="105"/>
    </location>
</feature>
<evidence type="ECO:0000256" key="6">
    <source>
        <dbReference type="ARBA" id="ARBA00023306"/>
    </source>
</evidence>
<feature type="coiled-coil region" evidence="7">
    <location>
        <begin position="567"/>
        <end position="637"/>
    </location>
</feature>
<name>A0A2P6VS81_9CHLO</name>
<keyword evidence="7" id="KW-0175">Coiled coil</keyword>
<keyword evidence="5" id="KW-0539">Nucleus</keyword>
<dbReference type="Gene3D" id="3.30.457.60">
    <property type="match status" value="1"/>
</dbReference>
<dbReference type="GO" id="GO:0000776">
    <property type="term" value="C:kinetochore"/>
    <property type="evidence" value="ECO:0007669"/>
    <property type="project" value="TreeGrafter"/>
</dbReference>
<dbReference type="EMBL" id="LHPF02000001">
    <property type="protein sequence ID" value="PSC76942.1"/>
    <property type="molecule type" value="Genomic_DNA"/>
</dbReference>
<dbReference type="GO" id="GO:0072686">
    <property type="term" value="C:mitotic spindle"/>
    <property type="evidence" value="ECO:0007669"/>
    <property type="project" value="TreeGrafter"/>
</dbReference>
<keyword evidence="3" id="KW-0132">Cell division</keyword>
<evidence type="ECO:0000256" key="8">
    <source>
        <dbReference type="SAM" id="MobiDB-lite"/>
    </source>
</evidence>
<evidence type="ECO:0000256" key="5">
    <source>
        <dbReference type="ARBA" id="ARBA00023242"/>
    </source>
</evidence>
<reference evidence="9 10" key="1">
    <citation type="journal article" date="2018" name="Plant J.">
        <title>Genome sequences of Chlorella sorokiniana UTEX 1602 and Micractinium conductrix SAG 241.80: implications to maltose excretion by a green alga.</title>
        <authorList>
            <person name="Arriola M.B."/>
            <person name="Velmurugan N."/>
            <person name="Zhang Y."/>
            <person name="Plunkett M.H."/>
            <person name="Hondzo H."/>
            <person name="Barney B.M."/>
        </authorList>
    </citation>
    <scope>NUCLEOTIDE SEQUENCE [LARGE SCALE GENOMIC DNA]</scope>
    <source>
        <strain evidence="9 10">SAG 241.80</strain>
    </source>
</reference>
<evidence type="ECO:0000256" key="2">
    <source>
        <dbReference type="ARBA" id="ARBA00008029"/>
    </source>
</evidence>
<comment type="caution">
    <text evidence="9">The sequence shown here is derived from an EMBL/GenBank/DDBJ whole genome shotgun (WGS) entry which is preliminary data.</text>
</comment>
<keyword evidence="4" id="KW-0498">Mitosis</keyword>
<dbReference type="PANTHER" id="PTHR23168:SF0">
    <property type="entry name" value="MITOTIC SPINDLE ASSEMBLY CHECKPOINT PROTEIN MAD1"/>
    <property type="match status" value="1"/>
</dbReference>
<gene>
    <name evidence="9" type="primary">g261</name>
    <name evidence="9" type="ORF">C2E20_0261</name>
</gene>
<evidence type="ECO:0000256" key="3">
    <source>
        <dbReference type="ARBA" id="ARBA00022618"/>
    </source>
</evidence>
<comment type="similarity">
    <text evidence="2">Belongs to the MAD1 family.</text>
</comment>
<evidence type="ECO:0000256" key="4">
    <source>
        <dbReference type="ARBA" id="ARBA00022776"/>
    </source>
</evidence>
<dbReference type="Pfam" id="PF05557">
    <property type="entry name" value="MAD"/>
    <property type="match status" value="1"/>
</dbReference>
<evidence type="ECO:0000313" key="9">
    <source>
        <dbReference type="EMBL" id="PSC76942.1"/>
    </source>
</evidence>
<proteinExistence type="inferred from homology"/>
<dbReference type="Gene3D" id="1.20.5.170">
    <property type="match status" value="1"/>
</dbReference>
<keyword evidence="10" id="KW-1185">Reference proteome</keyword>
<dbReference type="Gene3D" id="6.10.250.90">
    <property type="match status" value="1"/>
</dbReference>
<dbReference type="GO" id="GO:0007094">
    <property type="term" value="P:mitotic spindle assembly checkpoint signaling"/>
    <property type="evidence" value="ECO:0007669"/>
    <property type="project" value="InterPro"/>
</dbReference>
<feature type="region of interest" description="Disordered" evidence="8">
    <location>
        <begin position="1"/>
        <end position="56"/>
    </location>
</feature>
<sequence>MEGSSVEKSAKRRRAGELGLLPAATPPPPAWPADAFASLPATEPAAARDDADEDVGKPDVFEYFAQRASKQRELEEEVARLQRRGAQLAARVEEAELTASQLRSEAAAGTARQQAQAAQLEVQLREQAELLQMEVERSAGLGAQLRAAQAAAEAARQRAAEAQAAAHAEAAQPAAADHPAGPAAGELRLQVTQLQMQVEQLAADKEDGERRAAEALATAQRRCENEAAAARMLQRQLEEAVALAEGASAARHSLEAALAGKEQELVALQTQLEGAKSSGGDGVLVKSLRNQLQEQEALVADARRLREQAHNVHVLRELLERAEARARQAEELLPDAADLQGQLEAAEQQLQRWRVIVEGTADCAGPEDVLHLLNSLQQRQMEAAVQAGDKCEEIAQLRSAAAAALAARVEAEAATTAAQAAAGDAASALSRAEHKLVLLSKERDGLKGILASYDEEYLNQHGAELGPQQKRIVELEAQVGALHTHVAALEEELGSRSSEGATVSASAREAEARAADAEARAAAAAAAAENLARQVALLQERVGRGEYNAATTRVLHFKFNPEAELAREAKDARLAELQSENEALRQNIGRMEAAQGRTDSGVGGGGGMRVAQLEGQVNLLRRKLADLQKSMDRLQQVFNKQVTQFRDAVCMLFGYRIDMAADPSAREFKAQFSLRPQHGEEGQLLFRMLRDNRMVLVPTELSGRLQREVETFIDRFRSIPAFTANLTMDWFQKQTQC</sequence>
<feature type="compositionally biased region" description="Basic and acidic residues" evidence="8">
    <location>
        <begin position="46"/>
        <end position="56"/>
    </location>
</feature>
<evidence type="ECO:0000256" key="1">
    <source>
        <dbReference type="ARBA" id="ARBA00004123"/>
    </source>
</evidence>
<dbReference type="STRING" id="554055.A0A2P6VS81"/>
<accession>A0A2P6VS81</accession>
<protein>
    <submittedName>
        <fullName evidence="9">Mitotic spindle assembly checkpoint MAD1</fullName>
    </submittedName>
</protein>
<feature type="region of interest" description="Disordered" evidence="8">
    <location>
        <begin position="160"/>
        <end position="181"/>
    </location>
</feature>
<dbReference type="GO" id="GO:0051301">
    <property type="term" value="P:cell division"/>
    <property type="evidence" value="ECO:0007669"/>
    <property type="project" value="UniProtKB-KW"/>
</dbReference>
<organism evidence="9 10">
    <name type="scientific">Micractinium conductrix</name>
    <dbReference type="NCBI Taxonomy" id="554055"/>
    <lineage>
        <taxon>Eukaryota</taxon>
        <taxon>Viridiplantae</taxon>
        <taxon>Chlorophyta</taxon>
        <taxon>core chlorophytes</taxon>
        <taxon>Trebouxiophyceae</taxon>
        <taxon>Chlorellales</taxon>
        <taxon>Chlorellaceae</taxon>
        <taxon>Chlorella clade</taxon>
        <taxon>Micractinium</taxon>
    </lineage>
</organism>
<dbReference type="AlphaFoldDB" id="A0A2P6VS81"/>
<feature type="coiled-coil region" evidence="7">
    <location>
        <begin position="472"/>
        <end position="541"/>
    </location>
</feature>